<accession>A0A225V656</accession>
<sequence length="50" mass="5817">EENNGAEETVISSLKFFGTLLQLFSLYFEFQERERLAGTNMNELKKISDE</sequence>
<dbReference type="EMBL" id="NBNE01007299">
    <property type="protein sequence ID" value="OWZ00825.1"/>
    <property type="molecule type" value="Genomic_DNA"/>
</dbReference>
<evidence type="ECO:0000313" key="2">
    <source>
        <dbReference type="Proteomes" id="UP000198211"/>
    </source>
</evidence>
<dbReference type="AlphaFoldDB" id="A0A225V656"/>
<keyword evidence="2" id="KW-1185">Reference proteome</keyword>
<gene>
    <name evidence="1" type="ORF">PHMEG_00027902</name>
</gene>
<name>A0A225V656_9STRA</name>
<evidence type="ECO:0000313" key="1">
    <source>
        <dbReference type="EMBL" id="OWZ00825.1"/>
    </source>
</evidence>
<dbReference type="Proteomes" id="UP000198211">
    <property type="component" value="Unassembled WGS sequence"/>
</dbReference>
<feature type="non-terminal residue" evidence="1">
    <location>
        <position position="1"/>
    </location>
</feature>
<proteinExistence type="predicted"/>
<organism evidence="1 2">
    <name type="scientific">Phytophthora megakarya</name>
    <dbReference type="NCBI Taxonomy" id="4795"/>
    <lineage>
        <taxon>Eukaryota</taxon>
        <taxon>Sar</taxon>
        <taxon>Stramenopiles</taxon>
        <taxon>Oomycota</taxon>
        <taxon>Peronosporomycetes</taxon>
        <taxon>Peronosporales</taxon>
        <taxon>Peronosporaceae</taxon>
        <taxon>Phytophthora</taxon>
    </lineage>
</organism>
<comment type="caution">
    <text evidence="1">The sequence shown here is derived from an EMBL/GenBank/DDBJ whole genome shotgun (WGS) entry which is preliminary data.</text>
</comment>
<reference evidence="2" key="1">
    <citation type="submission" date="2017-03" db="EMBL/GenBank/DDBJ databases">
        <title>Phytopthora megakarya and P. palmivora, two closely related causual agents of cacao black pod achieved similar genome size and gene model numbers by different mechanisms.</title>
        <authorList>
            <person name="Ali S."/>
            <person name="Shao J."/>
            <person name="Larry D.J."/>
            <person name="Kronmiller B."/>
            <person name="Shen D."/>
            <person name="Strem M.D."/>
            <person name="Melnick R.L."/>
            <person name="Guiltinan M.J."/>
            <person name="Tyler B.M."/>
            <person name="Meinhardt L.W."/>
            <person name="Bailey B.A."/>
        </authorList>
    </citation>
    <scope>NUCLEOTIDE SEQUENCE [LARGE SCALE GENOMIC DNA]</scope>
    <source>
        <strain evidence="2">zdho120</strain>
    </source>
</reference>
<protein>
    <submittedName>
        <fullName evidence="1">Thioredoxin</fullName>
    </submittedName>
</protein>